<reference evidence="1 2" key="1">
    <citation type="journal article" date="2016" name="Genome Announc.">
        <title>Draft Whole-Genome Sequence of Trichoderma gamsii T6085, a Promising Biocontrol Agent of Fusarium Head Blight on Wheat.</title>
        <authorList>
            <person name="Baroncelli R."/>
            <person name="Zapparata A."/>
            <person name="Piaggeschi G."/>
            <person name="Sarrocco S."/>
            <person name="Vannacci G."/>
        </authorList>
    </citation>
    <scope>NUCLEOTIDE SEQUENCE [LARGE SCALE GENOMIC DNA]</scope>
    <source>
        <strain evidence="1 2">T6085</strain>
    </source>
</reference>
<sequence length="167" mass="19117">MSRSSSIKVNTKKRVGVLLEMLRTRHGRADLMTILSNTRASLIPLLFVTLKSNQPTNKLARKWQQSCILLLSDNDMSRTKILLNEFIPHHLLNPRFSQWPWEIRVVELVGFNSRCNARFVHGNGLHLVKIQDPEVCSSSKEVVVNVGWRSSIYGLLKSLNLPTKKIF</sequence>
<dbReference type="Proteomes" id="UP000054821">
    <property type="component" value="Unassembled WGS sequence"/>
</dbReference>
<comment type="caution">
    <text evidence="1">The sequence shown here is derived from an EMBL/GenBank/DDBJ whole genome shotgun (WGS) entry which is preliminary data.</text>
</comment>
<gene>
    <name evidence="1" type="ORF">TGAM01_v202104</name>
</gene>
<dbReference type="EMBL" id="JPDN02000005">
    <property type="protein sequence ID" value="PON28996.1"/>
    <property type="molecule type" value="Genomic_DNA"/>
</dbReference>
<dbReference type="AlphaFoldDB" id="A0A2P4ZXJ7"/>
<accession>A0A2P4ZXJ7</accession>
<evidence type="ECO:0000313" key="1">
    <source>
        <dbReference type="EMBL" id="PON28996.1"/>
    </source>
</evidence>
<protein>
    <submittedName>
        <fullName evidence="1">Uncharacterized protein</fullName>
    </submittedName>
</protein>
<dbReference type="RefSeq" id="XP_024406319.1">
    <property type="nucleotide sequence ID" value="XM_024548916.1"/>
</dbReference>
<name>A0A2P4ZXJ7_9HYPO</name>
<dbReference type="GeneID" id="36347378"/>
<proteinExistence type="predicted"/>
<evidence type="ECO:0000313" key="2">
    <source>
        <dbReference type="Proteomes" id="UP000054821"/>
    </source>
</evidence>
<organism evidence="1 2">
    <name type="scientific">Trichoderma gamsii</name>
    <dbReference type="NCBI Taxonomy" id="398673"/>
    <lineage>
        <taxon>Eukaryota</taxon>
        <taxon>Fungi</taxon>
        <taxon>Dikarya</taxon>
        <taxon>Ascomycota</taxon>
        <taxon>Pezizomycotina</taxon>
        <taxon>Sordariomycetes</taxon>
        <taxon>Hypocreomycetidae</taxon>
        <taxon>Hypocreales</taxon>
        <taxon>Hypocreaceae</taxon>
        <taxon>Trichoderma</taxon>
    </lineage>
</organism>
<keyword evidence="2" id="KW-1185">Reference proteome</keyword>